<comment type="caution">
    <text evidence="1">The sequence shown here is derived from an EMBL/GenBank/DDBJ whole genome shotgun (WGS) entry which is preliminary data.</text>
</comment>
<organism evidence="1 2">
    <name type="scientific">Trichothecium roseum</name>
    <dbReference type="NCBI Taxonomy" id="47278"/>
    <lineage>
        <taxon>Eukaryota</taxon>
        <taxon>Fungi</taxon>
        <taxon>Dikarya</taxon>
        <taxon>Ascomycota</taxon>
        <taxon>Pezizomycotina</taxon>
        <taxon>Sordariomycetes</taxon>
        <taxon>Hypocreomycetidae</taxon>
        <taxon>Hypocreales</taxon>
        <taxon>Hypocreales incertae sedis</taxon>
        <taxon>Trichothecium</taxon>
    </lineage>
</organism>
<keyword evidence="2" id="KW-1185">Reference proteome</keyword>
<sequence>MVKRKREAPKTEAVAASTKKQKSTVPARTTTTTDKAHTPAASTPASTTASIPTTAADPNARETIQVVVGTYDGILHGLVASIEPPKPRAKKEKKKSKSKTSKKDEVTGTEGDGEEGRDDEKEDVSFADTFLFHAHTKAMRSVAVSPPSAPLPRQPQKVLLASGDNSGRINSYVLAAHPPSARPRDALLAAVTPRPILESKGNRELGTFDHHSGAVTALAFPSRSKMLSASDDSTIAVMRTRDWALLEPIKVPAAKAYGRPSGDTAPLGGTPSGVNDLAVHPSMRLMISVSKGERSMRLWNLVTGKKAGVLNFDRALLQEAGEGRHATGEGRRVVWGSVGGEDQFAVAFERDAAVFGMDSVPRCRLAPPTLRTKLHQMEFLELSRDDDDDDSAGTTTTTTTTLLAVSTEDGRVLFFSTADDDIRPPAEGQTYGTARLVASLGGRSAGVASRIKDFAVLRSAARPGTLLLAGGCSDGKVHLWRVTESELVAAAESKRMNESKSKGKETETGTEKDGAVAENNVGSLVGVYDTGNRITCLAAFVMIPRPEDVEEEDEEEDEEEEPSDDDDDDGSEDSD</sequence>
<name>A0ACC0UT32_9HYPO</name>
<evidence type="ECO:0000313" key="1">
    <source>
        <dbReference type="EMBL" id="KAI9897158.1"/>
    </source>
</evidence>
<evidence type="ECO:0000313" key="2">
    <source>
        <dbReference type="Proteomes" id="UP001163324"/>
    </source>
</evidence>
<dbReference type="EMBL" id="CM047947">
    <property type="protein sequence ID" value="KAI9897158.1"/>
    <property type="molecule type" value="Genomic_DNA"/>
</dbReference>
<protein>
    <submittedName>
        <fullName evidence="1">Uncharacterized protein</fullName>
    </submittedName>
</protein>
<reference evidence="1" key="1">
    <citation type="submission" date="2022-10" db="EMBL/GenBank/DDBJ databases">
        <title>Complete Genome of Trichothecium roseum strain YXFP-22015, a Plant Pathogen Isolated from Citrus.</title>
        <authorList>
            <person name="Wang Y."/>
            <person name="Zhu L."/>
        </authorList>
    </citation>
    <scope>NUCLEOTIDE SEQUENCE</scope>
    <source>
        <strain evidence="1">YXFP-22015</strain>
    </source>
</reference>
<dbReference type="Proteomes" id="UP001163324">
    <property type="component" value="Chromosome 8"/>
</dbReference>
<gene>
    <name evidence="1" type="ORF">N3K66_008180</name>
</gene>
<accession>A0ACC0UT32</accession>
<proteinExistence type="predicted"/>